<organism evidence="2 3">
    <name type="scientific">Sorangium cellulosum</name>
    <name type="common">Polyangium cellulosum</name>
    <dbReference type="NCBI Taxonomy" id="56"/>
    <lineage>
        <taxon>Bacteria</taxon>
        <taxon>Pseudomonadati</taxon>
        <taxon>Myxococcota</taxon>
        <taxon>Polyangia</taxon>
        <taxon>Polyangiales</taxon>
        <taxon>Polyangiaceae</taxon>
        <taxon>Sorangium</taxon>
    </lineage>
</organism>
<evidence type="ECO:0000313" key="3">
    <source>
        <dbReference type="Proteomes" id="UP000075502"/>
    </source>
</evidence>
<evidence type="ECO:0000313" key="2">
    <source>
        <dbReference type="EMBL" id="KYG11049.1"/>
    </source>
</evidence>
<reference evidence="2 3" key="1">
    <citation type="submission" date="2014-02" db="EMBL/GenBank/DDBJ databases">
        <title>The small core and large imbalanced accessory genome model reveals a collaborative survival strategy of Sorangium cellulosum strains in nature.</title>
        <authorList>
            <person name="Han K."/>
            <person name="Peng R."/>
            <person name="Blom J."/>
            <person name="Li Y.-Z."/>
        </authorList>
    </citation>
    <scope>NUCLEOTIDE SEQUENCE [LARGE SCALE GENOMIC DNA]</scope>
    <source>
        <strain evidence="2 3">So0007-03</strain>
    </source>
</reference>
<feature type="region of interest" description="Disordered" evidence="1">
    <location>
        <begin position="265"/>
        <end position="288"/>
    </location>
</feature>
<dbReference type="AlphaFoldDB" id="A0A150U275"/>
<evidence type="ECO:0000256" key="1">
    <source>
        <dbReference type="SAM" id="MobiDB-lite"/>
    </source>
</evidence>
<dbReference type="EMBL" id="JEME01000143">
    <property type="protein sequence ID" value="KYG11049.1"/>
    <property type="molecule type" value="Genomic_DNA"/>
</dbReference>
<comment type="caution">
    <text evidence="2">The sequence shown here is derived from an EMBL/GenBank/DDBJ whole genome shotgun (WGS) entry which is preliminary data.</text>
</comment>
<accession>A0A150U275</accession>
<gene>
    <name evidence="2" type="ORF">BE21_58310</name>
</gene>
<protein>
    <submittedName>
        <fullName evidence="2">Uncharacterized protein</fullName>
    </submittedName>
</protein>
<sequence length="541" mass="58257">MRRTPSADASAPACATRQKTLAALAAALSAPSASERGAKLAALEGCAGLPAGVVRALRAELAPPACAEALVVPMLAAPPQGMSRAIYLTLYGHALASRVSRVAPHLPPLDLRASPTREDVVRLAQTLTPEWEAQKALLDELGAQVLSMPASYGRTIAASALAEVSLTTVNHVVMWVAGPSTKLGRAEMALFNAYSRGRYALYKPLVDQAVHAYLVSFRDFAALGVLDDYRANRDGILMREMQPYCLMSTFFDTSSVLIPYPPLRKAAPPSPPRRIAPDGTFPRRSSPAGALSPPFGWISALALNTMPPELALKLPPPPPASPGSTNERLAGLLPTFYAGLLLEPSLARQPAFLRALMDKGLPAPHRAALEAADLPADVVWLHAQARLLLGLQWMRASDIERAISLASSLPRSHKVDLFLATATALRHAPDYPRAWAPKAWTHDPRPLPAGFGDTRALAAIVEAVPKAPYAGEALYNLALVKEAVSSMDILESPAFKQEQSKRYRDAATLLPDPWRQKALERAYNAEHFVKPIPRKEKGMLF</sequence>
<dbReference type="Proteomes" id="UP000075502">
    <property type="component" value="Unassembled WGS sequence"/>
</dbReference>
<proteinExistence type="predicted"/>
<name>A0A150U275_SORCE</name>